<reference evidence="3 4" key="1">
    <citation type="submission" date="2024-01" db="EMBL/GenBank/DDBJ databases">
        <title>Genome assemblies of Stephania.</title>
        <authorList>
            <person name="Yang L."/>
        </authorList>
    </citation>
    <scope>NUCLEOTIDE SEQUENCE [LARGE SCALE GENOMIC DNA]</scope>
    <source>
        <strain evidence="3">YNDBR</strain>
        <tissue evidence="3">Leaf</tissue>
    </source>
</reference>
<feature type="region of interest" description="Disordered" evidence="1">
    <location>
        <begin position="1"/>
        <end position="25"/>
    </location>
</feature>
<feature type="compositionally biased region" description="Basic and acidic residues" evidence="1">
    <location>
        <begin position="183"/>
        <end position="198"/>
    </location>
</feature>
<sequence length="337" mass="38742">MDVETNQEEVKAEEKPVEETKEESKPAATPVVLLVDLHCVGCSKKVERVLMKVRGVEAISMDMGLNQVTIKGVVNPQALCNVIEKKTKKRASILSPSPPAEGEPTPQLVNSLVSGVNTIELNVNINCEGCARELKKKILKMRGVITVETDLGSRMVSVMGIMDAQQLVDYIYKTTKKHASIIHKSEPEPEPEPKKEEEEKNEEGSNESESKGDGQYQEVEEVREDQMADEAEEGYRTMYNEVEEEKEDQMANKVEEDYQRNYNELEEEKEDQMANKVEEDYQRNYNELEEVKEDQMANKVEEDYQRNYNELEEEKEDQMAKKVEEDYQRGSVMSWRK</sequence>
<feature type="domain" description="HMA" evidence="2">
    <location>
        <begin position="116"/>
        <end position="179"/>
    </location>
</feature>
<accession>A0AAP0IV85</accession>
<keyword evidence="4" id="KW-1185">Reference proteome</keyword>
<evidence type="ECO:0000256" key="1">
    <source>
        <dbReference type="SAM" id="MobiDB-lite"/>
    </source>
</evidence>
<dbReference type="AlphaFoldDB" id="A0AAP0IV85"/>
<feature type="region of interest" description="Disordered" evidence="1">
    <location>
        <begin position="293"/>
        <end position="337"/>
    </location>
</feature>
<protein>
    <recommendedName>
        <fullName evidence="2">HMA domain-containing protein</fullName>
    </recommendedName>
</protein>
<feature type="domain" description="HMA" evidence="2">
    <location>
        <begin position="28"/>
        <end position="91"/>
    </location>
</feature>
<feature type="compositionally biased region" description="Basic and acidic residues" evidence="1">
    <location>
        <begin position="317"/>
        <end position="328"/>
    </location>
</feature>
<dbReference type="Proteomes" id="UP001420932">
    <property type="component" value="Unassembled WGS sequence"/>
</dbReference>
<dbReference type="EMBL" id="JBBNAF010000008">
    <property type="protein sequence ID" value="KAK9122398.1"/>
    <property type="molecule type" value="Genomic_DNA"/>
</dbReference>
<name>A0AAP0IV85_9MAGN</name>
<dbReference type="InterPro" id="IPR044258">
    <property type="entry name" value="HIPP09-like"/>
</dbReference>
<proteinExistence type="predicted"/>
<comment type="caution">
    <text evidence="3">The sequence shown here is derived from an EMBL/GenBank/DDBJ whole genome shotgun (WGS) entry which is preliminary data.</text>
</comment>
<evidence type="ECO:0000259" key="2">
    <source>
        <dbReference type="PROSITE" id="PS50846"/>
    </source>
</evidence>
<dbReference type="Pfam" id="PF00403">
    <property type="entry name" value="HMA"/>
    <property type="match status" value="2"/>
</dbReference>
<dbReference type="SUPFAM" id="SSF55008">
    <property type="entry name" value="HMA, heavy metal-associated domain"/>
    <property type="match status" value="2"/>
</dbReference>
<gene>
    <name evidence="3" type="ORF">Syun_020015</name>
</gene>
<dbReference type="Gene3D" id="3.30.70.100">
    <property type="match status" value="2"/>
</dbReference>
<feature type="region of interest" description="Disordered" evidence="1">
    <location>
        <begin position="181"/>
        <end position="229"/>
    </location>
</feature>
<organism evidence="3 4">
    <name type="scientific">Stephania yunnanensis</name>
    <dbReference type="NCBI Taxonomy" id="152371"/>
    <lineage>
        <taxon>Eukaryota</taxon>
        <taxon>Viridiplantae</taxon>
        <taxon>Streptophyta</taxon>
        <taxon>Embryophyta</taxon>
        <taxon>Tracheophyta</taxon>
        <taxon>Spermatophyta</taxon>
        <taxon>Magnoliopsida</taxon>
        <taxon>Ranunculales</taxon>
        <taxon>Menispermaceae</taxon>
        <taxon>Menispermoideae</taxon>
        <taxon>Cissampelideae</taxon>
        <taxon>Stephania</taxon>
    </lineage>
</organism>
<dbReference type="GO" id="GO:0046872">
    <property type="term" value="F:metal ion binding"/>
    <property type="evidence" value="ECO:0007669"/>
    <property type="project" value="InterPro"/>
</dbReference>
<dbReference type="CDD" id="cd00371">
    <property type="entry name" value="HMA"/>
    <property type="match status" value="1"/>
</dbReference>
<dbReference type="InterPro" id="IPR006121">
    <property type="entry name" value="HMA_dom"/>
</dbReference>
<dbReference type="PROSITE" id="PS50846">
    <property type="entry name" value="HMA_2"/>
    <property type="match status" value="2"/>
</dbReference>
<dbReference type="PANTHER" id="PTHR47066:SF1">
    <property type="entry name" value="HEAVY METAL-ASSOCIATED ISOPRENYLATED PLANT PROTEIN 9"/>
    <property type="match status" value="1"/>
</dbReference>
<feature type="compositionally biased region" description="Basic and acidic residues" evidence="1">
    <location>
        <begin position="293"/>
        <end position="305"/>
    </location>
</feature>
<dbReference type="InterPro" id="IPR036163">
    <property type="entry name" value="HMA_dom_sf"/>
</dbReference>
<feature type="compositionally biased region" description="Basic and acidic residues" evidence="1">
    <location>
        <begin position="8"/>
        <end position="25"/>
    </location>
</feature>
<dbReference type="PANTHER" id="PTHR47066">
    <property type="entry name" value="HEAVY METAL-ASSOCIATED ISOPRENYLATED PLANT PROTEIN 9"/>
    <property type="match status" value="1"/>
</dbReference>
<feature type="compositionally biased region" description="Acidic residues" evidence="1">
    <location>
        <begin position="218"/>
        <end position="229"/>
    </location>
</feature>
<evidence type="ECO:0000313" key="3">
    <source>
        <dbReference type="EMBL" id="KAK9122398.1"/>
    </source>
</evidence>
<evidence type="ECO:0000313" key="4">
    <source>
        <dbReference type="Proteomes" id="UP001420932"/>
    </source>
</evidence>